<organism evidence="10 11">
    <name type="scientific">Oceanobacillus arenosus</name>
    <dbReference type="NCBI Taxonomy" id="1229153"/>
    <lineage>
        <taxon>Bacteria</taxon>
        <taxon>Bacillati</taxon>
        <taxon>Bacillota</taxon>
        <taxon>Bacilli</taxon>
        <taxon>Bacillales</taxon>
        <taxon>Bacillaceae</taxon>
        <taxon>Oceanobacillus</taxon>
    </lineage>
</organism>
<dbReference type="CDD" id="cd03215">
    <property type="entry name" value="ABC_Carb_Monos_II"/>
    <property type="match status" value="1"/>
</dbReference>
<protein>
    <submittedName>
        <fullName evidence="10">ABC transporter</fullName>
    </submittedName>
</protein>
<dbReference type="PROSITE" id="PS00211">
    <property type="entry name" value="ABC_TRANSPORTER_1"/>
    <property type="match status" value="1"/>
</dbReference>
<evidence type="ECO:0000256" key="3">
    <source>
        <dbReference type="ARBA" id="ARBA00022475"/>
    </source>
</evidence>
<dbReference type="SUPFAM" id="SSF52540">
    <property type="entry name" value="P-loop containing nucleoside triphosphate hydrolases"/>
    <property type="match status" value="2"/>
</dbReference>
<dbReference type="GO" id="GO:0016887">
    <property type="term" value="F:ATP hydrolysis activity"/>
    <property type="evidence" value="ECO:0007669"/>
    <property type="project" value="InterPro"/>
</dbReference>
<dbReference type="Pfam" id="PF00005">
    <property type="entry name" value="ABC_tran"/>
    <property type="match status" value="2"/>
</dbReference>
<comment type="subcellular location">
    <subcellularLocation>
        <location evidence="1">Cell membrane</location>
        <topology evidence="1">Peripheral membrane protein</topology>
    </subcellularLocation>
</comment>
<evidence type="ECO:0000256" key="5">
    <source>
        <dbReference type="ARBA" id="ARBA00022741"/>
    </source>
</evidence>
<dbReference type="OrthoDB" id="9771863at2"/>
<proteinExistence type="predicted"/>
<dbReference type="GO" id="GO:0005886">
    <property type="term" value="C:plasma membrane"/>
    <property type="evidence" value="ECO:0007669"/>
    <property type="project" value="UniProtKB-SubCell"/>
</dbReference>
<keyword evidence="5" id="KW-0547">Nucleotide-binding</keyword>
<dbReference type="AlphaFoldDB" id="A0A3D8Q1A0"/>
<dbReference type="InterPro" id="IPR003593">
    <property type="entry name" value="AAA+_ATPase"/>
</dbReference>
<evidence type="ECO:0000313" key="10">
    <source>
        <dbReference type="EMBL" id="RDW21378.1"/>
    </source>
</evidence>
<evidence type="ECO:0000259" key="9">
    <source>
        <dbReference type="PROSITE" id="PS50893"/>
    </source>
</evidence>
<dbReference type="EMBL" id="PIOC01000003">
    <property type="protein sequence ID" value="RDW21378.1"/>
    <property type="molecule type" value="Genomic_DNA"/>
</dbReference>
<keyword evidence="6" id="KW-0067">ATP-binding</keyword>
<evidence type="ECO:0000256" key="1">
    <source>
        <dbReference type="ARBA" id="ARBA00004202"/>
    </source>
</evidence>
<keyword evidence="8" id="KW-0472">Membrane</keyword>
<keyword evidence="7" id="KW-1278">Translocase</keyword>
<dbReference type="InterPro" id="IPR050107">
    <property type="entry name" value="ABC_carbohydrate_import_ATPase"/>
</dbReference>
<dbReference type="PANTHER" id="PTHR43790:SF9">
    <property type="entry name" value="GALACTOFURANOSE TRANSPORTER ATP-BINDING PROTEIN YTFR"/>
    <property type="match status" value="1"/>
</dbReference>
<dbReference type="GO" id="GO:0005524">
    <property type="term" value="F:ATP binding"/>
    <property type="evidence" value="ECO:0007669"/>
    <property type="project" value="UniProtKB-KW"/>
</dbReference>
<feature type="domain" description="ABC transporter" evidence="9">
    <location>
        <begin position="240"/>
        <end position="497"/>
    </location>
</feature>
<keyword evidence="11" id="KW-1185">Reference proteome</keyword>
<dbReference type="Gene3D" id="3.40.50.300">
    <property type="entry name" value="P-loop containing nucleotide triphosphate hydrolases"/>
    <property type="match status" value="2"/>
</dbReference>
<dbReference type="CDD" id="cd03216">
    <property type="entry name" value="ABC_Carb_Monos_I"/>
    <property type="match status" value="1"/>
</dbReference>
<keyword evidence="4" id="KW-0677">Repeat</keyword>
<gene>
    <name evidence="10" type="ORF">CWR48_02950</name>
</gene>
<dbReference type="InterPro" id="IPR017871">
    <property type="entry name" value="ABC_transporter-like_CS"/>
</dbReference>
<evidence type="ECO:0000256" key="2">
    <source>
        <dbReference type="ARBA" id="ARBA00022448"/>
    </source>
</evidence>
<comment type="caution">
    <text evidence="10">The sequence shown here is derived from an EMBL/GenBank/DDBJ whole genome shotgun (WGS) entry which is preliminary data.</text>
</comment>
<keyword evidence="3" id="KW-1003">Cell membrane</keyword>
<dbReference type="SMART" id="SM00382">
    <property type="entry name" value="AAA"/>
    <property type="match status" value="2"/>
</dbReference>
<dbReference type="InterPro" id="IPR027417">
    <property type="entry name" value="P-loop_NTPase"/>
</dbReference>
<dbReference type="Proteomes" id="UP000257143">
    <property type="component" value="Unassembled WGS sequence"/>
</dbReference>
<reference evidence="11" key="1">
    <citation type="submission" date="2017-11" db="EMBL/GenBank/DDBJ databases">
        <authorList>
            <person name="Zhu W."/>
        </authorList>
    </citation>
    <scope>NUCLEOTIDE SEQUENCE [LARGE SCALE GENOMIC DNA]</scope>
    <source>
        <strain evidence="11">CAU 1183</strain>
    </source>
</reference>
<dbReference type="RefSeq" id="WP_115771549.1">
    <property type="nucleotide sequence ID" value="NZ_PIOC01000003.1"/>
</dbReference>
<name>A0A3D8Q1A0_9BACI</name>
<evidence type="ECO:0000313" key="11">
    <source>
        <dbReference type="Proteomes" id="UP000257143"/>
    </source>
</evidence>
<sequence>MKIEMENIRKSFGSNDVIKDVSFSIQGGEICALLGENGAGKSTLMNILGGVHQMDSGAILVDGKKVSFEIPAQSLEAGIAFIHQELNLINDLPIYENMFLGREIKTKRGSLDLKQMHDKTADMFERMNVDLDPGKMVRDLDSSYKQIVEICRAMMTNASIIIMDEPTTSLTDSEIKRVFKMMETMKEHNVGIIFISHKLNEVMQICNRYLVLRDGNLAAEGNVSEVTTKDLASYMVGYDVRTESLRREREVEEEIGEEVLRVEGLTDQKNFRDINFSIKMGEIVGVTGLLGDGRSELFQAIFGAEKLPSGKIYLNGTEVKIKSTYQALKEGIAYLPRNRKENGIIKDMNIIENASIVTWPMFSKRGVINTDKHWQKFEEQRGSLRLKMGVLTDSITSLSGGNQQKVVLAKWLASNPKILILDNPTQGVDVGAKEDIYDIILKLAEENIAIIVLSSEAQEIIRVCDRALVMYHGVIQGEVQDKMMNEHSIMSLATGGELDLERSGQPL</sequence>
<keyword evidence="2" id="KW-0813">Transport</keyword>
<evidence type="ECO:0000256" key="4">
    <source>
        <dbReference type="ARBA" id="ARBA00022737"/>
    </source>
</evidence>
<evidence type="ECO:0000256" key="8">
    <source>
        <dbReference type="ARBA" id="ARBA00023136"/>
    </source>
</evidence>
<evidence type="ECO:0000256" key="6">
    <source>
        <dbReference type="ARBA" id="ARBA00022840"/>
    </source>
</evidence>
<evidence type="ECO:0000256" key="7">
    <source>
        <dbReference type="ARBA" id="ARBA00022967"/>
    </source>
</evidence>
<dbReference type="FunFam" id="3.40.50.300:FF:000127">
    <property type="entry name" value="Ribose import ATP-binding protein RbsA"/>
    <property type="match status" value="1"/>
</dbReference>
<accession>A0A3D8Q1A0</accession>
<dbReference type="PROSITE" id="PS50893">
    <property type="entry name" value="ABC_TRANSPORTER_2"/>
    <property type="match status" value="2"/>
</dbReference>
<dbReference type="InterPro" id="IPR003439">
    <property type="entry name" value="ABC_transporter-like_ATP-bd"/>
</dbReference>
<dbReference type="PANTHER" id="PTHR43790">
    <property type="entry name" value="CARBOHYDRATE TRANSPORT ATP-BINDING PROTEIN MG119-RELATED"/>
    <property type="match status" value="1"/>
</dbReference>
<feature type="domain" description="ABC transporter" evidence="9">
    <location>
        <begin position="3"/>
        <end position="239"/>
    </location>
</feature>